<gene>
    <name evidence="2" type="ORF">DCAF_LOCUS13351</name>
</gene>
<reference evidence="2 3" key="1">
    <citation type="submission" date="2024-01" db="EMBL/GenBank/DDBJ databases">
        <authorList>
            <person name="Waweru B."/>
        </authorList>
    </citation>
    <scope>NUCLEOTIDE SEQUENCE [LARGE SCALE GENOMIC DNA]</scope>
</reference>
<name>A0AAV1RPH7_9ROSI</name>
<accession>A0AAV1RPH7</accession>
<keyword evidence="3" id="KW-1185">Reference proteome</keyword>
<evidence type="ECO:0000313" key="3">
    <source>
        <dbReference type="Proteomes" id="UP001314170"/>
    </source>
</evidence>
<feature type="region of interest" description="Disordered" evidence="1">
    <location>
        <begin position="1"/>
        <end position="35"/>
    </location>
</feature>
<dbReference type="Proteomes" id="UP001314170">
    <property type="component" value="Unassembled WGS sequence"/>
</dbReference>
<sequence length="65" mass="7494">SEKGGGQMMTKRMFHERGSRSMSTPTKGEEPPFKRDGKLSFVYYTDFRRAGQDRQTCDLSKKTID</sequence>
<feature type="non-terminal residue" evidence="2">
    <location>
        <position position="1"/>
    </location>
</feature>
<dbReference type="AlphaFoldDB" id="A0AAV1RPH7"/>
<organism evidence="2 3">
    <name type="scientific">Dovyalis caffra</name>
    <dbReference type="NCBI Taxonomy" id="77055"/>
    <lineage>
        <taxon>Eukaryota</taxon>
        <taxon>Viridiplantae</taxon>
        <taxon>Streptophyta</taxon>
        <taxon>Embryophyta</taxon>
        <taxon>Tracheophyta</taxon>
        <taxon>Spermatophyta</taxon>
        <taxon>Magnoliopsida</taxon>
        <taxon>eudicotyledons</taxon>
        <taxon>Gunneridae</taxon>
        <taxon>Pentapetalae</taxon>
        <taxon>rosids</taxon>
        <taxon>fabids</taxon>
        <taxon>Malpighiales</taxon>
        <taxon>Salicaceae</taxon>
        <taxon>Flacourtieae</taxon>
        <taxon>Dovyalis</taxon>
    </lineage>
</organism>
<comment type="caution">
    <text evidence="2">The sequence shown here is derived from an EMBL/GenBank/DDBJ whole genome shotgun (WGS) entry which is preliminary data.</text>
</comment>
<evidence type="ECO:0000256" key="1">
    <source>
        <dbReference type="SAM" id="MobiDB-lite"/>
    </source>
</evidence>
<dbReference type="EMBL" id="CAWUPB010001116">
    <property type="protein sequence ID" value="CAK7338306.1"/>
    <property type="molecule type" value="Genomic_DNA"/>
</dbReference>
<protein>
    <submittedName>
        <fullName evidence="2">Uncharacterized protein</fullName>
    </submittedName>
</protein>
<evidence type="ECO:0000313" key="2">
    <source>
        <dbReference type="EMBL" id="CAK7338306.1"/>
    </source>
</evidence>
<proteinExistence type="predicted"/>